<dbReference type="Proteomes" id="UP001230649">
    <property type="component" value="Unassembled WGS sequence"/>
</dbReference>
<evidence type="ECO:0000313" key="1">
    <source>
        <dbReference type="EMBL" id="KAJ9115600.1"/>
    </source>
</evidence>
<accession>A0ACC2WUZ0</accession>
<evidence type="ECO:0000313" key="2">
    <source>
        <dbReference type="Proteomes" id="UP001230649"/>
    </source>
</evidence>
<sequence>MARGLAAQSSRTTSKPTSSASSRGAGTPNSATSSTGPSRAPPVPLQTKTTTSGMIKRPNKRPTADNQSSDRLTGYNAPKPPVLIASGKLSKQPIIDRQRSLRRLFDEYCRLYAKIIPLDPDLPASTALRQEQDTSSVTNKHSYSQAIHNVLIELRQRPLAESLDSPYVGTIQESREKVRLDEERRNSAITVDRVASYVIPLSRLDQWGFMTHVPDEPGDTEPEALGEEQTCDRCHDKFTVSNDIDYAGFTRQAGRGECVYHWGKLAPARQEGTKVWLWSCCGESRHSEGCVDGLHVFRDGYPFGHELQPGEVPEEVLLHRRKAFKTTRQVIEERRAANGEYGTDRKRKVEETYDIVALDCEMISTTAGITLGRLSVLNAEGELILDRCVQQTATILDLNTRFSGLTVEDIDNATQDLEATRSELCTFIDENTIIIGHGRAMRLVHTRIIDTAIMYPHEKGPPYRRALKDVLSEKVGTFIQNNILEEGHDSSADARAALDLVKWRVKLDVAAGLAQ</sequence>
<protein>
    <submittedName>
        <fullName evidence="1">Uncharacterized protein</fullName>
    </submittedName>
</protein>
<organism evidence="1 2">
    <name type="scientific">Naganishia adeliensis</name>
    <dbReference type="NCBI Taxonomy" id="92952"/>
    <lineage>
        <taxon>Eukaryota</taxon>
        <taxon>Fungi</taxon>
        <taxon>Dikarya</taxon>
        <taxon>Basidiomycota</taxon>
        <taxon>Agaricomycotina</taxon>
        <taxon>Tremellomycetes</taxon>
        <taxon>Filobasidiales</taxon>
        <taxon>Filobasidiaceae</taxon>
        <taxon>Naganishia</taxon>
    </lineage>
</organism>
<dbReference type="EMBL" id="JASBWS010000005">
    <property type="protein sequence ID" value="KAJ9115600.1"/>
    <property type="molecule type" value="Genomic_DNA"/>
</dbReference>
<keyword evidence="2" id="KW-1185">Reference proteome</keyword>
<name>A0ACC2WUZ0_9TREE</name>
<comment type="caution">
    <text evidence="1">The sequence shown here is derived from an EMBL/GenBank/DDBJ whole genome shotgun (WGS) entry which is preliminary data.</text>
</comment>
<reference evidence="1" key="1">
    <citation type="submission" date="2023-04" db="EMBL/GenBank/DDBJ databases">
        <title>Draft Genome sequencing of Naganishia species isolated from polar environments using Oxford Nanopore Technology.</title>
        <authorList>
            <person name="Leo P."/>
            <person name="Venkateswaran K."/>
        </authorList>
    </citation>
    <scope>NUCLEOTIDE SEQUENCE</scope>
    <source>
        <strain evidence="1">MNA-CCFEE 5262</strain>
    </source>
</reference>
<gene>
    <name evidence="1" type="ORF">QFC20_000925</name>
</gene>
<proteinExistence type="predicted"/>